<comment type="similarity">
    <text evidence="1 2">Belongs to the Iojap/RsfS family.</text>
</comment>
<proteinExistence type="inferred from homology"/>
<dbReference type="GO" id="GO:0090071">
    <property type="term" value="P:negative regulation of ribosome biogenesis"/>
    <property type="evidence" value="ECO:0007669"/>
    <property type="project" value="UniProtKB-UniRule"/>
</dbReference>
<protein>
    <recommendedName>
        <fullName evidence="2">Ribosomal silencing factor RsfS</fullName>
    </recommendedName>
</protein>
<keyword evidence="2" id="KW-0810">Translation regulation</keyword>
<dbReference type="PANTHER" id="PTHR21043">
    <property type="entry name" value="IOJAP SUPERFAMILY ORTHOLOG"/>
    <property type="match status" value="1"/>
</dbReference>
<dbReference type="NCBIfam" id="TIGR00090">
    <property type="entry name" value="rsfS_iojap_ybeB"/>
    <property type="match status" value="1"/>
</dbReference>
<gene>
    <name evidence="2 3" type="primary">rsfS</name>
    <name evidence="3" type="ORF">FRY97_05435</name>
</gene>
<dbReference type="GO" id="GO:0043023">
    <property type="term" value="F:ribosomal large subunit binding"/>
    <property type="evidence" value="ECO:0007669"/>
    <property type="project" value="TreeGrafter"/>
</dbReference>
<keyword evidence="4" id="KW-1185">Reference proteome</keyword>
<dbReference type="Gene3D" id="3.30.460.10">
    <property type="entry name" value="Beta Polymerase, domain 2"/>
    <property type="match status" value="1"/>
</dbReference>
<organism evidence="3 4">
    <name type="scientific">Phaeodactylibacter luteus</name>
    <dbReference type="NCBI Taxonomy" id="1564516"/>
    <lineage>
        <taxon>Bacteria</taxon>
        <taxon>Pseudomonadati</taxon>
        <taxon>Bacteroidota</taxon>
        <taxon>Saprospiria</taxon>
        <taxon>Saprospirales</taxon>
        <taxon>Haliscomenobacteraceae</taxon>
        <taxon>Phaeodactylibacter</taxon>
    </lineage>
</organism>
<comment type="subcellular location">
    <subcellularLocation>
        <location evidence="2">Cytoplasm</location>
    </subcellularLocation>
</comment>
<dbReference type="InterPro" id="IPR043519">
    <property type="entry name" value="NT_sf"/>
</dbReference>
<evidence type="ECO:0000256" key="1">
    <source>
        <dbReference type="ARBA" id="ARBA00010574"/>
    </source>
</evidence>
<dbReference type="GO" id="GO:0042256">
    <property type="term" value="P:cytosolic ribosome assembly"/>
    <property type="evidence" value="ECO:0007669"/>
    <property type="project" value="UniProtKB-UniRule"/>
</dbReference>
<dbReference type="Pfam" id="PF02410">
    <property type="entry name" value="RsfS"/>
    <property type="match status" value="1"/>
</dbReference>
<dbReference type="RefSeq" id="WP_147166425.1">
    <property type="nucleotide sequence ID" value="NZ_VOOR01000008.1"/>
</dbReference>
<comment type="subunit">
    <text evidence="2">Interacts with ribosomal protein uL14 (rplN).</text>
</comment>
<reference evidence="3 4" key="1">
    <citation type="submission" date="2019-08" db="EMBL/GenBank/DDBJ databases">
        <title>Genome of Phaeodactylibacter luteus.</title>
        <authorList>
            <person name="Bowman J.P."/>
        </authorList>
    </citation>
    <scope>NUCLEOTIDE SEQUENCE [LARGE SCALE GENOMIC DNA]</scope>
    <source>
        <strain evidence="3 4">KCTC 42180</strain>
    </source>
</reference>
<name>A0A5C6RUS0_9BACT</name>
<dbReference type="GO" id="GO:0005737">
    <property type="term" value="C:cytoplasm"/>
    <property type="evidence" value="ECO:0007669"/>
    <property type="project" value="UniProtKB-SubCell"/>
</dbReference>
<dbReference type="AlphaFoldDB" id="A0A5C6RUS0"/>
<keyword evidence="2" id="KW-0963">Cytoplasm</keyword>
<keyword evidence="2" id="KW-0678">Repressor</keyword>
<comment type="caution">
    <text evidence="3">The sequence shown here is derived from an EMBL/GenBank/DDBJ whole genome shotgun (WGS) entry which is preliminary data.</text>
</comment>
<dbReference type="EMBL" id="VOOR01000008">
    <property type="protein sequence ID" value="TXB66256.1"/>
    <property type="molecule type" value="Genomic_DNA"/>
</dbReference>
<dbReference type="SUPFAM" id="SSF81301">
    <property type="entry name" value="Nucleotidyltransferase"/>
    <property type="match status" value="1"/>
</dbReference>
<dbReference type="InterPro" id="IPR004394">
    <property type="entry name" value="Iojap/RsfS/C7orf30"/>
</dbReference>
<comment type="function">
    <text evidence="2">Functions as a ribosomal silencing factor. Interacts with ribosomal protein uL14 (rplN), blocking formation of intersubunit bridge B8. Prevents association of the 30S and 50S ribosomal subunits and the formation of functional ribosomes, thus repressing translation.</text>
</comment>
<dbReference type="Proteomes" id="UP000321580">
    <property type="component" value="Unassembled WGS sequence"/>
</dbReference>
<dbReference type="PANTHER" id="PTHR21043:SF0">
    <property type="entry name" value="MITOCHONDRIAL ASSEMBLY OF RIBOSOMAL LARGE SUBUNIT PROTEIN 1"/>
    <property type="match status" value="1"/>
</dbReference>
<dbReference type="OrthoDB" id="9793681at2"/>
<evidence type="ECO:0000256" key="2">
    <source>
        <dbReference type="HAMAP-Rule" id="MF_01477"/>
    </source>
</evidence>
<dbReference type="GO" id="GO:0017148">
    <property type="term" value="P:negative regulation of translation"/>
    <property type="evidence" value="ECO:0007669"/>
    <property type="project" value="UniProtKB-UniRule"/>
</dbReference>
<sequence>MNSHAKVQPQPFTTEELNDLIIESIQDIKGKSIVKLDMRKLHDAPTDYFIICEGDSNTQVKAIADNIQKRIRQETGTYASHVEGDRGATWVCIDYFTTVAHIFHKEKRNFYELENLWSDARITEYESL</sequence>
<evidence type="ECO:0000313" key="3">
    <source>
        <dbReference type="EMBL" id="TXB66256.1"/>
    </source>
</evidence>
<accession>A0A5C6RUS0</accession>
<dbReference type="HAMAP" id="MF_01477">
    <property type="entry name" value="Iojap_RsfS"/>
    <property type="match status" value="1"/>
</dbReference>
<evidence type="ECO:0000313" key="4">
    <source>
        <dbReference type="Proteomes" id="UP000321580"/>
    </source>
</evidence>